<feature type="domain" description="C6H2-type" evidence="11">
    <location>
        <begin position="1"/>
        <end position="54"/>
    </location>
</feature>
<feature type="binding site" evidence="8">
    <location>
        <position position="277"/>
    </location>
    <ligand>
        <name>Zn(2+)</name>
        <dbReference type="ChEBI" id="CHEBI:29105"/>
        <label>4</label>
        <note>catalytic</note>
    </ligand>
</feature>
<feature type="binding site" evidence="8">
    <location>
        <position position="341"/>
    </location>
    <ligand>
        <name>Zn(2+)</name>
        <dbReference type="ChEBI" id="CHEBI:29105"/>
        <label>3</label>
    </ligand>
</feature>
<evidence type="ECO:0000313" key="12">
    <source>
        <dbReference type="EMBL" id="CUF73979.1"/>
    </source>
</evidence>
<keyword evidence="3 8" id="KW-0645">Protease</keyword>
<keyword evidence="13" id="KW-1185">Reference proteome</keyword>
<evidence type="ECO:0000256" key="8">
    <source>
        <dbReference type="HAMAP-Rule" id="MF_03174"/>
    </source>
</evidence>
<evidence type="ECO:0000259" key="11">
    <source>
        <dbReference type="PROSITE" id="PS52013"/>
    </source>
</evidence>
<comment type="similarity">
    <text evidence="8 9">Belongs to the peptidase M24A family. Methionine aminopeptidase type 1 subfamily.</text>
</comment>
<dbReference type="GO" id="GO:0008270">
    <property type="term" value="F:zinc ion binding"/>
    <property type="evidence" value="ECO:0007669"/>
    <property type="project" value="UniProtKB-KW"/>
</dbReference>
<keyword evidence="5 9" id="KW-0863">Zinc-finger</keyword>
<evidence type="ECO:0000256" key="3">
    <source>
        <dbReference type="ARBA" id="ARBA00022670"/>
    </source>
</evidence>
<evidence type="ECO:0000313" key="13">
    <source>
        <dbReference type="Proteomes" id="UP000051952"/>
    </source>
</evidence>
<feature type="binding site" evidence="8">
    <location>
        <position position="214"/>
    </location>
    <ligand>
        <name>Zn(2+)</name>
        <dbReference type="ChEBI" id="CHEBI:29105"/>
        <label>3</label>
    </ligand>
</feature>
<dbReference type="Pfam" id="PF15801">
    <property type="entry name" value="zf-C6H2"/>
    <property type="match status" value="1"/>
</dbReference>
<comment type="cofactor">
    <cofactor evidence="10">
        <name>Co(2+)</name>
        <dbReference type="ChEBI" id="CHEBI:48828"/>
    </cofactor>
    <cofactor evidence="10">
        <name>Zn(2+)</name>
        <dbReference type="ChEBI" id="CHEBI:29105"/>
    </cofactor>
    <cofactor evidence="10">
        <name>Mn(2+)</name>
        <dbReference type="ChEBI" id="CHEBI:29035"/>
    </cofactor>
    <cofactor evidence="10">
        <name>Fe(2+)</name>
        <dbReference type="ChEBI" id="CHEBI:29033"/>
    </cofactor>
    <text evidence="10">Binds 2 divalent metal cations per subunit. Has a high-affinity and a low affinity metal-binding site. The true nature of the physiological cofactor is under debate. The enzyme is active with cobalt, zinc, manganese or divalent iron ions.</text>
</comment>
<evidence type="ECO:0000256" key="7">
    <source>
        <dbReference type="ARBA" id="ARBA00022833"/>
    </source>
</evidence>
<dbReference type="OrthoDB" id="3209743at2759"/>
<dbReference type="HAMAP" id="MF_01974">
    <property type="entry name" value="MetAP_1"/>
    <property type="match status" value="1"/>
</dbReference>
<organism evidence="12 13">
    <name type="scientific">Bodo saltans</name>
    <name type="common">Flagellated protozoan</name>
    <dbReference type="NCBI Taxonomy" id="75058"/>
    <lineage>
        <taxon>Eukaryota</taxon>
        <taxon>Discoba</taxon>
        <taxon>Euglenozoa</taxon>
        <taxon>Kinetoplastea</taxon>
        <taxon>Metakinetoplastina</taxon>
        <taxon>Eubodonida</taxon>
        <taxon>Bodonidae</taxon>
        <taxon>Bodo</taxon>
    </lineage>
</organism>
<dbReference type="VEuPathDB" id="TriTrypDB:BSAL_65305"/>
<feature type="binding site" evidence="8">
    <location>
        <position position="284"/>
    </location>
    <ligand>
        <name>a protein</name>
        <dbReference type="ChEBI" id="CHEBI:16541"/>
    </ligand>
    <ligandPart>
        <name>N-terminal L-methionine residue</name>
        <dbReference type="ChEBI" id="CHEBI:64731"/>
    </ligandPart>
</feature>
<keyword evidence="7" id="KW-0862">Zinc</keyword>
<feature type="binding site" evidence="8">
    <location>
        <position position="310"/>
    </location>
    <ligand>
        <name>Zn(2+)</name>
        <dbReference type="ChEBI" id="CHEBI:29105"/>
        <label>4</label>
        <note>catalytic</note>
    </ligand>
</feature>
<feature type="binding site" evidence="8">
    <location>
        <position position="214"/>
    </location>
    <ligand>
        <name>Zn(2+)</name>
        <dbReference type="ChEBI" id="CHEBI:29105"/>
        <label>4</label>
        <note>catalytic</note>
    </ligand>
</feature>
<dbReference type="Gene3D" id="3.90.230.10">
    <property type="entry name" value="Creatinase/methionine aminopeptidase superfamily"/>
    <property type="match status" value="1"/>
</dbReference>
<dbReference type="CDD" id="cd01086">
    <property type="entry name" value="MetAP1"/>
    <property type="match status" value="1"/>
</dbReference>
<gene>
    <name evidence="12" type="ORF">BSAL_65305</name>
</gene>
<sequence length="378" mass="41534">MSCICVGCGKEGAAMQCPTCKKLGLPPSYFCTQECFKTNWGKHKGVHSEPPKCTISTMSDVDLVTFNFLGTLRPGKITPRRPVPSHIARPDYADNAEGRSKCEEADRGNKVVKWAGKDLDKIKKVCQLCREVLDIACEAAKPGVTTDEIDRIVHEATIARNMYPSPLNYYNFPKSVCTSINEIICHGIPDSRPLQEGDIVNIDVSGYFDGVHGDLNEMVFIGKPDADSLRLVHCTYECLAAAIATVAPGNLYKHCGDVIEARANKSNCSVVRTYSGHGVGDKFHTSPTIAHYANNKSPGIMAEGHVFTIEPMINLGVWQDVTWPDNWTSSTKDGKRSAQFEHTMVVVPGGVELLTNWVDGVPFYQKQLKAWGIELPTD</sequence>
<dbReference type="InterPro" id="IPR031615">
    <property type="entry name" value="Zfn-C6H2"/>
</dbReference>
<dbReference type="SUPFAM" id="SSF55920">
    <property type="entry name" value="Creatinase/aminopeptidase"/>
    <property type="match status" value="1"/>
</dbReference>
<evidence type="ECO:0000256" key="6">
    <source>
        <dbReference type="ARBA" id="ARBA00022801"/>
    </source>
</evidence>
<comment type="catalytic activity">
    <reaction evidence="8 10">
        <text>Release of N-terminal amino acids, preferentially methionine, from peptides and arylamides.</text>
        <dbReference type="EC" id="3.4.11.18"/>
    </reaction>
</comment>
<keyword evidence="4 8" id="KW-0479">Metal-binding</keyword>
<evidence type="ECO:0000256" key="9">
    <source>
        <dbReference type="PROSITE-ProRule" id="PRU01357"/>
    </source>
</evidence>
<comment type="subunit">
    <text evidence="8">Associates with the 60S ribosomal subunit of the 80S translational complex.</text>
</comment>
<evidence type="ECO:0000256" key="10">
    <source>
        <dbReference type="RuleBase" id="RU003653"/>
    </source>
</evidence>
<dbReference type="NCBIfam" id="TIGR00500">
    <property type="entry name" value="met_pdase_I"/>
    <property type="match status" value="1"/>
</dbReference>
<dbReference type="Proteomes" id="UP000051952">
    <property type="component" value="Unassembled WGS sequence"/>
</dbReference>
<protein>
    <recommendedName>
        <fullName evidence="10">Methionine aminopeptidase</fullName>
        <ecNumber evidence="10">3.4.11.18</ecNumber>
    </recommendedName>
</protein>
<feature type="binding site" evidence="8">
    <location>
        <position position="186"/>
    </location>
    <ligand>
        <name>a protein</name>
        <dbReference type="ChEBI" id="CHEBI:16541"/>
    </ligand>
    <ligandPart>
        <name>N-terminal L-methionine residue</name>
        <dbReference type="ChEBI" id="CHEBI:64731"/>
    </ligandPart>
</feature>
<dbReference type="EMBL" id="CYKH01000397">
    <property type="protein sequence ID" value="CUF73979.1"/>
    <property type="molecule type" value="Genomic_DNA"/>
</dbReference>
<proteinExistence type="inferred from homology"/>
<dbReference type="InterPro" id="IPR036005">
    <property type="entry name" value="Creatinase/aminopeptidase-like"/>
</dbReference>
<feature type="binding site" evidence="8">
    <location>
        <position position="341"/>
    </location>
    <ligand>
        <name>Zn(2+)</name>
        <dbReference type="ChEBI" id="CHEBI:29105"/>
        <label>4</label>
        <note>catalytic</note>
    </ligand>
</feature>
<dbReference type="InterPro" id="IPR002467">
    <property type="entry name" value="Pept_M24A_MAP1"/>
</dbReference>
<comment type="cofactor">
    <cofactor evidence="8">
        <name>Zn(2+)</name>
        <dbReference type="ChEBI" id="CHEBI:29105"/>
    </cofactor>
    <cofactor evidence="8">
        <name>Co(2+)</name>
        <dbReference type="ChEBI" id="CHEBI:48828"/>
    </cofactor>
    <cofactor evidence="8">
        <name>Mn(2+)</name>
        <dbReference type="ChEBI" id="CHEBI:29035"/>
    </cofactor>
    <cofactor evidence="8">
        <name>Fe(2+)</name>
        <dbReference type="ChEBI" id="CHEBI:29033"/>
    </cofactor>
    <text evidence="8">Binds 2 divalent metal cations per subunit. Has a high-affinity and a low affinity metal-binding site. The true nature of the physiological cofactor is under debate. The enzyme is active with zinc, cobalt, manganese or divalent iron ions. Has high activity with zinc; zinc cofactor is transferred into the active site region by the ZNG1 zinc chaperone.</text>
</comment>
<dbReference type="PANTHER" id="PTHR43330">
    <property type="entry name" value="METHIONINE AMINOPEPTIDASE"/>
    <property type="match status" value="1"/>
</dbReference>
<keyword evidence="2 8" id="KW-0963">Cytoplasm</keyword>
<name>A0A0S4IW90_BODSA</name>
<dbReference type="GO" id="GO:0005829">
    <property type="term" value="C:cytosol"/>
    <property type="evidence" value="ECO:0007669"/>
    <property type="project" value="TreeGrafter"/>
</dbReference>
<dbReference type="PROSITE" id="PS52013">
    <property type="entry name" value="ZF_C6H2"/>
    <property type="match status" value="1"/>
</dbReference>
<feature type="binding site" evidence="8">
    <location>
        <position position="203"/>
    </location>
    <ligand>
        <name>Zn(2+)</name>
        <dbReference type="ChEBI" id="CHEBI:29105"/>
        <label>3</label>
    </ligand>
</feature>
<evidence type="ECO:0000256" key="5">
    <source>
        <dbReference type="ARBA" id="ARBA00022771"/>
    </source>
</evidence>
<accession>A0A0S4IW90</accession>
<dbReference type="GO" id="GO:0006508">
    <property type="term" value="P:proteolysis"/>
    <property type="evidence" value="ECO:0007669"/>
    <property type="project" value="UniProtKB-KW"/>
</dbReference>
<comment type="function">
    <text evidence="8 10">Cotranslationally removes the N-terminal methionine from nascent proteins. The N-terminal methionine is often cleaved when the second residue in the primary sequence is small and uncharged (Met-Ala-, Cys, Gly, Pro, Ser, Thr, or Val).</text>
</comment>
<evidence type="ECO:0000256" key="2">
    <source>
        <dbReference type="ARBA" id="ARBA00022490"/>
    </source>
</evidence>
<evidence type="ECO:0000256" key="1">
    <source>
        <dbReference type="ARBA" id="ARBA00022438"/>
    </source>
</evidence>
<dbReference type="Pfam" id="PF00557">
    <property type="entry name" value="Peptidase_M24"/>
    <property type="match status" value="1"/>
</dbReference>
<dbReference type="PANTHER" id="PTHR43330:SF7">
    <property type="entry name" value="METHIONINE AMINOPEPTIDASE 1"/>
    <property type="match status" value="1"/>
</dbReference>
<dbReference type="GO" id="GO:0070006">
    <property type="term" value="F:metalloaminopeptidase activity"/>
    <property type="evidence" value="ECO:0007669"/>
    <property type="project" value="UniProtKB-UniRule"/>
</dbReference>
<dbReference type="InterPro" id="IPR000994">
    <property type="entry name" value="Pept_M24"/>
</dbReference>
<comment type="subcellular location">
    <subcellularLocation>
        <location evidence="8">Cytoplasm</location>
    </subcellularLocation>
</comment>
<dbReference type="AlphaFoldDB" id="A0A0S4IW90"/>
<keyword evidence="1 8" id="KW-0031">Aminopeptidase</keyword>
<evidence type="ECO:0000256" key="4">
    <source>
        <dbReference type="ARBA" id="ARBA00022723"/>
    </source>
</evidence>
<dbReference type="GO" id="GO:0004239">
    <property type="term" value="F:initiator methionyl aminopeptidase activity"/>
    <property type="evidence" value="ECO:0007669"/>
    <property type="project" value="UniProtKB-UniRule"/>
</dbReference>
<dbReference type="EC" id="3.4.11.18" evidence="10"/>
<dbReference type="InterPro" id="IPR001714">
    <property type="entry name" value="Pept_M24_MAP"/>
</dbReference>
<keyword evidence="6 8" id="KW-0378">Hydrolase</keyword>
<reference evidence="13" key="1">
    <citation type="submission" date="2015-09" db="EMBL/GenBank/DDBJ databases">
        <authorList>
            <consortium name="Pathogen Informatics"/>
        </authorList>
    </citation>
    <scope>NUCLEOTIDE SEQUENCE [LARGE SCALE GENOMIC DNA]</scope>
    <source>
        <strain evidence="13">Lake Konstanz</strain>
    </source>
</reference>
<dbReference type="OMA" id="INQGTHQ"/>
<dbReference type="PRINTS" id="PR00599">
    <property type="entry name" value="MAPEPTIDASE"/>
</dbReference>
<dbReference type="PROSITE" id="PS00680">
    <property type="entry name" value="MAP_1"/>
    <property type="match status" value="1"/>
</dbReference>